<accession>A0A1M7YGZ5</accession>
<keyword evidence="2" id="KW-1185">Reference proteome</keyword>
<dbReference type="EMBL" id="FRFE01000030">
    <property type="protein sequence ID" value="SHO51927.1"/>
    <property type="molecule type" value="Genomic_DNA"/>
</dbReference>
<dbReference type="RefSeq" id="WP_073615700.1">
    <property type="nucleotide sequence ID" value="NZ_FRFE01000030.1"/>
</dbReference>
<dbReference type="AlphaFoldDB" id="A0A1M7YGZ5"/>
<sequence length="91" mass="10204">MTEKEICKRHGEVSVWVVCKHVGNGSADTVIFSEKRDALCFGCACDAENLTESDVVFMCEECLKDFTAKLMIDSQTFANLKDRVKGIEHLK</sequence>
<organism evidence="1 2">
    <name type="scientific">Desulfopila aestuarii DSM 18488</name>
    <dbReference type="NCBI Taxonomy" id="1121416"/>
    <lineage>
        <taxon>Bacteria</taxon>
        <taxon>Pseudomonadati</taxon>
        <taxon>Thermodesulfobacteriota</taxon>
        <taxon>Desulfobulbia</taxon>
        <taxon>Desulfobulbales</taxon>
        <taxon>Desulfocapsaceae</taxon>
        <taxon>Desulfopila</taxon>
    </lineage>
</organism>
<evidence type="ECO:0000313" key="1">
    <source>
        <dbReference type="EMBL" id="SHO51927.1"/>
    </source>
</evidence>
<gene>
    <name evidence="1" type="ORF">SAMN02745220_04283</name>
</gene>
<name>A0A1M7YGZ5_9BACT</name>
<dbReference type="Proteomes" id="UP000184603">
    <property type="component" value="Unassembled WGS sequence"/>
</dbReference>
<reference evidence="1 2" key="1">
    <citation type="submission" date="2016-12" db="EMBL/GenBank/DDBJ databases">
        <authorList>
            <person name="Song W.-J."/>
            <person name="Kurnit D.M."/>
        </authorList>
    </citation>
    <scope>NUCLEOTIDE SEQUENCE [LARGE SCALE GENOMIC DNA]</scope>
    <source>
        <strain evidence="1 2">DSM 18488</strain>
    </source>
</reference>
<dbReference type="OrthoDB" id="5432061at2"/>
<evidence type="ECO:0000313" key="2">
    <source>
        <dbReference type="Proteomes" id="UP000184603"/>
    </source>
</evidence>
<proteinExistence type="predicted"/>
<dbReference type="STRING" id="1121416.SAMN02745220_04283"/>
<protein>
    <submittedName>
        <fullName evidence="1">Uncharacterized protein</fullName>
    </submittedName>
</protein>